<dbReference type="Proteomes" id="UP000007962">
    <property type="component" value="Chromosome"/>
</dbReference>
<feature type="region of interest" description="Disordered" evidence="1">
    <location>
        <begin position="47"/>
        <end position="70"/>
    </location>
</feature>
<dbReference type="STRING" id="471853.Bcav_0865"/>
<gene>
    <name evidence="2" type="ordered locus">Bcav_0865</name>
</gene>
<dbReference type="eggNOG" id="COG5340">
    <property type="taxonomic scope" value="Bacteria"/>
</dbReference>
<evidence type="ECO:0000313" key="2">
    <source>
        <dbReference type="EMBL" id="ACQ79126.1"/>
    </source>
</evidence>
<name>C5BZF4_BEUC1</name>
<organism evidence="2 3">
    <name type="scientific">Beutenbergia cavernae (strain ATCC BAA-8 / DSM 12333 / CCUG 43141 / JCM 11478 / NBRC 16432 / NCIMB 13614 / HKI 0122)</name>
    <dbReference type="NCBI Taxonomy" id="471853"/>
    <lineage>
        <taxon>Bacteria</taxon>
        <taxon>Bacillati</taxon>
        <taxon>Actinomycetota</taxon>
        <taxon>Actinomycetes</taxon>
        <taxon>Micrococcales</taxon>
        <taxon>Beutenbergiaceae</taxon>
        <taxon>Beutenbergia</taxon>
    </lineage>
</organism>
<keyword evidence="3" id="KW-1185">Reference proteome</keyword>
<reference evidence="2 3" key="1">
    <citation type="journal article" date="2009" name="Stand. Genomic Sci.">
        <title>Complete genome sequence of Beutenbergia cavernae type strain (HKI 0122).</title>
        <authorList>
            <person name="Land M."/>
            <person name="Pukall R."/>
            <person name="Abt B."/>
            <person name="Goker M."/>
            <person name="Rohde M."/>
            <person name="Glavina Del Rio T."/>
            <person name="Tice H."/>
            <person name="Copeland A."/>
            <person name="Cheng J.F."/>
            <person name="Lucas S."/>
            <person name="Chen F."/>
            <person name="Nolan M."/>
            <person name="Bruce D."/>
            <person name="Goodwin L."/>
            <person name="Pitluck S."/>
            <person name="Ivanova N."/>
            <person name="Mavromatis K."/>
            <person name="Ovchinnikova G."/>
            <person name="Pati A."/>
            <person name="Chen A."/>
            <person name="Palaniappan K."/>
            <person name="Hauser L."/>
            <person name="Chang Y.J."/>
            <person name="Jefferies C.C."/>
            <person name="Saunders E."/>
            <person name="Brettin T."/>
            <person name="Detter J.C."/>
            <person name="Han C."/>
            <person name="Chain P."/>
            <person name="Bristow J."/>
            <person name="Eisen J.A."/>
            <person name="Markowitz V."/>
            <person name="Hugenholtz P."/>
            <person name="Kyrpides N.C."/>
            <person name="Klenk H.P."/>
            <person name="Lapidus A."/>
        </authorList>
    </citation>
    <scope>NUCLEOTIDE SEQUENCE [LARGE SCALE GENOMIC DNA]</scope>
    <source>
        <strain evidence="3">ATCC BAA-8 / DSM 12333 / NBRC 16432</strain>
    </source>
</reference>
<evidence type="ECO:0008006" key="4">
    <source>
        <dbReference type="Google" id="ProtNLM"/>
    </source>
</evidence>
<sequence>MTIRLPVPQDLCALAAVQRGLVSAEQCERAGVGADRRRRLVKSGAWSRPTHGVFDTDPQSAARTGPRERRERATWGGLLAYGPDAIAVGCSALALLGNRGLPTSIRPEVALPRGDRRRPRAGILVRQYSEMETRPVGGRRVASPIWALAQAIPGLGRDHAVAVLDSALNRRHITEQELHQVAELMRGRRGAATARTWFRLVDGRAESAPETFARLRCHDAGVLPDDLQVVVRDSQRRFLGRGDLGWWVDRDRWLLAEIDGREFHARPAALLEDRRRQNRLVTRGRANVLRFAPEDTLPGGILVSDVRAALAALRDDAAA</sequence>
<evidence type="ECO:0000313" key="3">
    <source>
        <dbReference type="Proteomes" id="UP000007962"/>
    </source>
</evidence>
<dbReference type="AlphaFoldDB" id="C5BZF4"/>
<dbReference type="EMBL" id="CP001618">
    <property type="protein sequence ID" value="ACQ79126.1"/>
    <property type="molecule type" value="Genomic_DNA"/>
</dbReference>
<protein>
    <recommendedName>
        <fullName evidence="4">DUF559 domain-containing protein</fullName>
    </recommendedName>
</protein>
<dbReference type="HOGENOM" id="CLU_052626_5_0_11"/>
<dbReference type="KEGG" id="bcv:Bcav_0865"/>
<dbReference type="OrthoDB" id="5143202at2"/>
<proteinExistence type="predicted"/>
<evidence type="ECO:0000256" key="1">
    <source>
        <dbReference type="SAM" id="MobiDB-lite"/>
    </source>
</evidence>
<accession>C5BZF4</accession>